<dbReference type="EMBL" id="JADJEV010000003">
    <property type="protein sequence ID" value="MBK6972508.1"/>
    <property type="molecule type" value="Genomic_DNA"/>
</dbReference>
<feature type="domain" description="LysM" evidence="2">
    <location>
        <begin position="68"/>
        <end position="112"/>
    </location>
</feature>
<evidence type="ECO:0000259" key="2">
    <source>
        <dbReference type="PROSITE" id="PS51782"/>
    </source>
</evidence>
<gene>
    <name evidence="3" type="ORF">IPH26_06025</name>
</gene>
<dbReference type="Pfam" id="PF01476">
    <property type="entry name" value="LysM"/>
    <property type="match status" value="1"/>
</dbReference>
<dbReference type="InterPro" id="IPR018392">
    <property type="entry name" value="LysM"/>
</dbReference>
<protein>
    <submittedName>
        <fullName evidence="3">LysM peptidoglycan-binding domain-containing protein</fullName>
    </submittedName>
</protein>
<sequence>MKPLIVLPVLVLVLSACGKKEEVAVPSIPSVSPPPQTAPAPPAAVPEAPAVPVQAPHASAERAMAVSDRYVVARGDTLSSIARKHGLNHRDLARWNDIRDPRRLRVGQELRLNAPGN</sequence>
<dbReference type="AlphaFoldDB" id="A0A9D7DX71"/>
<reference evidence="3" key="1">
    <citation type="submission" date="2020-10" db="EMBL/GenBank/DDBJ databases">
        <title>Connecting structure to function with the recovery of over 1000 high-quality activated sludge metagenome-assembled genomes encoding full-length rRNA genes using long-read sequencing.</title>
        <authorList>
            <person name="Singleton C.M."/>
            <person name="Petriglieri F."/>
            <person name="Kristensen J.M."/>
            <person name="Kirkegaard R.H."/>
            <person name="Michaelsen T.Y."/>
            <person name="Andersen M.H."/>
            <person name="Karst S.M."/>
            <person name="Dueholm M.S."/>
            <person name="Nielsen P.H."/>
            <person name="Albertsen M."/>
        </authorList>
    </citation>
    <scope>NUCLEOTIDE SEQUENCE</scope>
    <source>
        <strain evidence="3">Bjer_18-Q3-R1-45_BAT3C.347</strain>
    </source>
</reference>
<dbReference type="PROSITE" id="PS51782">
    <property type="entry name" value="LYSM"/>
    <property type="match status" value="1"/>
</dbReference>
<comment type="caution">
    <text evidence="3">The sequence shown here is derived from an EMBL/GenBank/DDBJ whole genome shotgun (WGS) entry which is preliminary data.</text>
</comment>
<evidence type="ECO:0000256" key="1">
    <source>
        <dbReference type="SAM" id="MobiDB-lite"/>
    </source>
</evidence>
<accession>A0A9D7DX71</accession>
<dbReference type="Gene3D" id="3.10.350.10">
    <property type="entry name" value="LysM domain"/>
    <property type="match status" value="1"/>
</dbReference>
<dbReference type="PROSITE" id="PS51257">
    <property type="entry name" value="PROKAR_LIPOPROTEIN"/>
    <property type="match status" value="1"/>
</dbReference>
<evidence type="ECO:0000313" key="4">
    <source>
        <dbReference type="Proteomes" id="UP000807785"/>
    </source>
</evidence>
<name>A0A9D7DX71_9PROT</name>
<dbReference type="SUPFAM" id="SSF54106">
    <property type="entry name" value="LysM domain"/>
    <property type="match status" value="1"/>
</dbReference>
<dbReference type="InterPro" id="IPR036779">
    <property type="entry name" value="LysM_dom_sf"/>
</dbReference>
<feature type="compositionally biased region" description="Pro residues" evidence="1">
    <location>
        <begin position="31"/>
        <end position="44"/>
    </location>
</feature>
<dbReference type="Proteomes" id="UP000807785">
    <property type="component" value="Unassembled WGS sequence"/>
</dbReference>
<proteinExistence type="predicted"/>
<evidence type="ECO:0000313" key="3">
    <source>
        <dbReference type="EMBL" id="MBK6972508.1"/>
    </source>
</evidence>
<feature type="region of interest" description="Disordered" evidence="1">
    <location>
        <begin position="25"/>
        <end position="59"/>
    </location>
</feature>
<dbReference type="CDD" id="cd00118">
    <property type="entry name" value="LysM"/>
    <property type="match status" value="1"/>
</dbReference>
<organism evidence="3 4">
    <name type="scientific">Candidatus Methylophosphatis roskildensis</name>
    <dbReference type="NCBI Taxonomy" id="2899263"/>
    <lineage>
        <taxon>Bacteria</taxon>
        <taxon>Pseudomonadati</taxon>
        <taxon>Pseudomonadota</taxon>
        <taxon>Betaproteobacteria</taxon>
        <taxon>Nitrosomonadales</taxon>
        <taxon>Sterolibacteriaceae</taxon>
        <taxon>Candidatus Methylophosphatis</taxon>
    </lineage>
</organism>
<dbReference type="SMART" id="SM00257">
    <property type="entry name" value="LysM"/>
    <property type="match status" value="1"/>
</dbReference>
<feature type="compositionally biased region" description="Low complexity" evidence="1">
    <location>
        <begin position="45"/>
        <end position="58"/>
    </location>
</feature>